<keyword evidence="1" id="KW-0853">WD repeat</keyword>
<dbReference type="InterPro" id="IPR036322">
    <property type="entry name" value="WD40_repeat_dom_sf"/>
</dbReference>
<evidence type="ECO:0000256" key="2">
    <source>
        <dbReference type="ARBA" id="ARBA00022737"/>
    </source>
</evidence>
<dbReference type="OrthoDB" id="538223at2759"/>
<dbReference type="SUPFAM" id="SSF50978">
    <property type="entry name" value="WD40 repeat-like"/>
    <property type="match status" value="1"/>
</dbReference>
<dbReference type="InterPro" id="IPR001680">
    <property type="entry name" value="WD40_rpt"/>
</dbReference>
<proteinExistence type="predicted"/>
<feature type="non-terminal residue" evidence="3">
    <location>
        <position position="1"/>
    </location>
</feature>
<organism evidence="3 4">
    <name type="scientific">Aureobasidium namibiae CBS 147.97</name>
    <dbReference type="NCBI Taxonomy" id="1043004"/>
    <lineage>
        <taxon>Eukaryota</taxon>
        <taxon>Fungi</taxon>
        <taxon>Dikarya</taxon>
        <taxon>Ascomycota</taxon>
        <taxon>Pezizomycotina</taxon>
        <taxon>Dothideomycetes</taxon>
        <taxon>Dothideomycetidae</taxon>
        <taxon>Dothideales</taxon>
        <taxon>Saccotheciaceae</taxon>
        <taxon>Aureobasidium</taxon>
    </lineage>
</organism>
<accession>A0A074WHJ1</accession>
<dbReference type="PANTHER" id="PTHR44019">
    <property type="entry name" value="WD REPEAT-CONTAINING PROTEIN 55"/>
    <property type="match status" value="1"/>
</dbReference>
<dbReference type="RefSeq" id="XP_013423439.1">
    <property type="nucleotide sequence ID" value="XM_013567985.1"/>
</dbReference>
<evidence type="ECO:0000313" key="4">
    <source>
        <dbReference type="Proteomes" id="UP000027730"/>
    </source>
</evidence>
<name>A0A074WHJ1_9PEZI</name>
<evidence type="ECO:0000256" key="1">
    <source>
        <dbReference type="ARBA" id="ARBA00022574"/>
    </source>
</evidence>
<dbReference type="HOGENOM" id="CLU_1104907_0_0_1"/>
<keyword evidence="2" id="KW-0677">Repeat</keyword>
<sequence>VLSIWDVETGDLMHTLSPPEDNSLSITAAMERNEYMEPGETSQVIFAHDGEILISGCPDTSMVCIWSTETWELQHTIRGHWVYLSPNGKFLAVSSDTFRVTRIYETTTWQLHSTLKFSDRDREVFPSTFSPDSKLLATYSGHEIALWDIDSSKVIKTFTDTTRKVSAPVFSLDGRVVMVGARKCGFRIWDVEGGDCLLALQPEDGARDSWNSNGCRGGPPAFEVLFIEGGAKIAVAFPDGSVKIWDVRWQST</sequence>
<dbReference type="InterPro" id="IPR050505">
    <property type="entry name" value="WDR55/POC1"/>
</dbReference>
<dbReference type="STRING" id="1043004.A0A074WHJ1"/>
<dbReference type="GeneID" id="25412285"/>
<dbReference type="AlphaFoldDB" id="A0A074WHJ1"/>
<gene>
    <name evidence="3" type="ORF">M436DRAFT_56316</name>
</gene>
<reference evidence="3 4" key="1">
    <citation type="journal article" date="2014" name="BMC Genomics">
        <title>Genome sequencing of four Aureobasidium pullulans varieties: biotechnological potential, stress tolerance, and description of new species.</title>
        <authorList>
            <person name="Gostin Ar C."/>
            <person name="Ohm R.A."/>
            <person name="Kogej T."/>
            <person name="Sonjak S."/>
            <person name="Turk M."/>
            <person name="Zajc J."/>
            <person name="Zalar P."/>
            <person name="Grube M."/>
            <person name="Sun H."/>
            <person name="Han J."/>
            <person name="Sharma A."/>
            <person name="Chiniquy J."/>
            <person name="Ngan C.Y."/>
            <person name="Lipzen A."/>
            <person name="Barry K."/>
            <person name="Grigoriev I.V."/>
            <person name="Gunde-Cimerman N."/>
        </authorList>
    </citation>
    <scope>NUCLEOTIDE SEQUENCE [LARGE SCALE GENOMIC DNA]</scope>
    <source>
        <strain evidence="3 4">CBS 147.97</strain>
    </source>
</reference>
<dbReference type="EMBL" id="KL584722">
    <property type="protein sequence ID" value="KEQ69302.1"/>
    <property type="molecule type" value="Genomic_DNA"/>
</dbReference>
<dbReference type="Gene3D" id="2.130.10.10">
    <property type="entry name" value="YVTN repeat-like/Quinoprotein amine dehydrogenase"/>
    <property type="match status" value="2"/>
</dbReference>
<dbReference type="PANTHER" id="PTHR44019:SF8">
    <property type="entry name" value="POC1 CENTRIOLAR PROTEIN HOMOLOG"/>
    <property type="match status" value="1"/>
</dbReference>
<protein>
    <submittedName>
        <fullName evidence="3">WD40 repeat-like protein</fullName>
    </submittedName>
</protein>
<evidence type="ECO:0000313" key="3">
    <source>
        <dbReference type="EMBL" id="KEQ69302.1"/>
    </source>
</evidence>
<keyword evidence="4" id="KW-1185">Reference proteome</keyword>
<dbReference type="InterPro" id="IPR015943">
    <property type="entry name" value="WD40/YVTN_repeat-like_dom_sf"/>
</dbReference>
<dbReference type="Proteomes" id="UP000027730">
    <property type="component" value="Unassembled WGS sequence"/>
</dbReference>
<dbReference type="SMART" id="SM00320">
    <property type="entry name" value="WD40"/>
    <property type="match status" value="4"/>
</dbReference>